<dbReference type="InterPro" id="IPR001594">
    <property type="entry name" value="Palmitoyltrfase_DHHC"/>
</dbReference>
<dbReference type="PROSITE" id="PS50216">
    <property type="entry name" value="DHHC"/>
    <property type="match status" value="1"/>
</dbReference>
<evidence type="ECO:0000313" key="11">
    <source>
        <dbReference type="WBParaSite" id="HPLM_0000007401-mRNA-1"/>
    </source>
</evidence>
<evidence type="ECO:0000256" key="3">
    <source>
        <dbReference type="ARBA" id="ARBA00022692"/>
    </source>
</evidence>
<sequence>MIVRLDPCGLVCVVMIYGCVVYADYVVTIWMVMPVFGNTIWGAFHIALFNTLIFMTLFSHGRTMLTDPGVVPILKNGVFHDRSANVGSLSSSSEDDGDWTMCTRCESFRPPRAHHCRVCRRCIRKMDHHCPWVNNCVGEFNQKFFLQFLFYVGLSSCYSVFIKRLKQAYLINLLNENWFRVMVLSWVYDDEFASTGLKGPFGENAHHAKVLHSIFLAMESALFGMFVMAVSCDQVRHFSLCVWACKFCINNTSGY</sequence>
<dbReference type="STRING" id="6290.A0A0N4VS16"/>
<keyword evidence="4 7" id="KW-1133">Transmembrane helix</keyword>
<reference evidence="11" key="1">
    <citation type="submission" date="2017-02" db="UniProtKB">
        <authorList>
            <consortium name="WormBaseParasite"/>
        </authorList>
    </citation>
    <scope>IDENTIFICATION</scope>
</reference>
<organism evidence="11">
    <name type="scientific">Haemonchus placei</name>
    <name type="common">Barber's pole worm</name>
    <dbReference type="NCBI Taxonomy" id="6290"/>
    <lineage>
        <taxon>Eukaryota</taxon>
        <taxon>Metazoa</taxon>
        <taxon>Ecdysozoa</taxon>
        <taxon>Nematoda</taxon>
        <taxon>Chromadorea</taxon>
        <taxon>Rhabditida</taxon>
        <taxon>Rhabditina</taxon>
        <taxon>Rhabditomorpha</taxon>
        <taxon>Strongyloidea</taxon>
        <taxon>Trichostrongylidae</taxon>
        <taxon>Haemonchus</taxon>
    </lineage>
</organism>
<feature type="transmembrane region" description="Helical" evidence="7">
    <location>
        <begin position="144"/>
        <end position="162"/>
    </location>
</feature>
<evidence type="ECO:0000256" key="1">
    <source>
        <dbReference type="ARBA" id="ARBA00004141"/>
    </source>
</evidence>
<dbReference type="PANTHER" id="PTHR12246">
    <property type="entry name" value="PALMITOYLTRANSFERASE ZDHHC16"/>
    <property type="match status" value="1"/>
</dbReference>
<keyword evidence="6 7" id="KW-0012">Acyltransferase</keyword>
<comment type="catalytic activity">
    <reaction evidence="7">
        <text>L-cysteinyl-[protein] + hexadecanoyl-CoA = S-hexadecanoyl-L-cysteinyl-[protein] + CoA</text>
        <dbReference type="Rhea" id="RHEA:36683"/>
        <dbReference type="Rhea" id="RHEA-COMP:10131"/>
        <dbReference type="Rhea" id="RHEA-COMP:11032"/>
        <dbReference type="ChEBI" id="CHEBI:29950"/>
        <dbReference type="ChEBI" id="CHEBI:57287"/>
        <dbReference type="ChEBI" id="CHEBI:57379"/>
        <dbReference type="ChEBI" id="CHEBI:74151"/>
        <dbReference type="EC" id="2.3.1.225"/>
    </reaction>
</comment>
<evidence type="ECO:0000256" key="5">
    <source>
        <dbReference type="ARBA" id="ARBA00023136"/>
    </source>
</evidence>
<feature type="transmembrane region" description="Helical" evidence="7">
    <location>
        <begin position="39"/>
        <end position="58"/>
    </location>
</feature>
<accession>A0A0N4VS16</accession>
<feature type="transmembrane region" description="Helical" evidence="7">
    <location>
        <begin position="210"/>
        <end position="230"/>
    </location>
</feature>
<proteinExistence type="inferred from homology"/>
<feature type="transmembrane region" description="Helical" evidence="7">
    <location>
        <begin position="7"/>
        <end position="33"/>
    </location>
</feature>
<evidence type="ECO:0000256" key="4">
    <source>
        <dbReference type="ARBA" id="ARBA00022989"/>
    </source>
</evidence>
<comment type="domain">
    <text evidence="7">The DHHC domain is required for palmitoyltransferase activity.</text>
</comment>
<dbReference type="EC" id="2.3.1.225" evidence="7"/>
<dbReference type="PROSITE" id="PS51257">
    <property type="entry name" value="PROKAR_LIPOPROTEIN"/>
    <property type="match status" value="1"/>
</dbReference>
<comment type="subcellular location">
    <subcellularLocation>
        <location evidence="1">Membrane</location>
        <topology evidence="1">Multi-pass membrane protein</topology>
    </subcellularLocation>
</comment>
<dbReference type="GO" id="GO:0016020">
    <property type="term" value="C:membrane"/>
    <property type="evidence" value="ECO:0007669"/>
    <property type="project" value="UniProtKB-SubCell"/>
</dbReference>
<dbReference type="Proteomes" id="UP000268014">
    <property type="component" value="Unassembled WGS sequence"/>
</dbReference>
<dbReference type="Pfam" id="PF01529">
    <property type="entry name" value="DHHC"/>
    <property type="match status" value="1"/>
</dbReference>
<keyword evidence="10" id="KW-1185">Reference proteome</keyword>
<protein>
    <recommendedName>
        <fullName evidence="7">Palmitoyltransferase</fullName>
        <ecNumber evidence="7">2.3.1.225</ecNumber>
    </recommendedName>
</protein>
<keyword evidence="3 7" id="KW-0812">Transmembrane</keyword>
<evidence type="ECO:0000259" key="8">
    <source>
        <dbReference type="Pfam" id="PF01529"/>
    </source>
</evidence>
<keyword evidence="5 7" id="KW-0472">Membrane</keyword>
<evidence type="ECO:0000256" key="2">
    <source>
        <dbReference type="ARBA" id="ARBA00022679"/>
    </source>
</evidence>
<evidence type="ECO:0000256" key="6">
    <source>
        <dbReference type="ARBA" id="ARBA00023315"/>
    </source>
</evidence>
<dbReference type="WBParaSite" id="HPLM_0000007401-mRNA-1">
    <property type="protein sequence ID" value="HPLM_0000007401-mRNA-1"/>
    <property type="gene ID" value="HPLM_0000007401"/>
</dbReference>
<evidence type="ECO:0000313" key="10">
    <source>
        <dbReference type="Proteomes" id="UP000268014"/>
    </source>
</evidence>
<dbReference type="GO" id="GO:0019706">
    <property type="term" value="F:protein-cysteine S-palmitoyltransferase activity"/>
    <property type="evidence" value="ECO:0007669"/>
    <property type="project" value="UniProtKB-EC"/>
</dbReference>
<feature type="domain" description="Palmitoyltransferase DHHC" evidence="8">
    <location>
        <begin position="100"/>
        <end position="236"/>
    </location>
</feature>
<comment type="similarity">
    <text evidence="7">Belongs to the DHHC palmitoyltransferase family.</text>
</comment>
<dbReference type="AlphaFoldDB" id="A0A0N4VS16"/>
<dbReference type="OrthoDB" id="331948at2759"/>
<reference evidence="9 10" key="2">
    <citation type="submission" date="2018-11" db="EMBL/GenBank/DDBJ databases">
        <authorList>
            <consortium name="Pathogen Informatics"/>
        </authorList>
    </citation>
    <scope>NUCLEOTIDE SEQUENCE [LARGE SCALE GENOMIC DNA]</scope>
    <source>
        <strain evidence="9 10">MHpl1</strain>
    </source>
</reference>
<evidence type="ECO:0000313" key="9">
    <source>
        <dbReference type="EMBL" id="VDO04318.1"/>
    </source>
</evidence>
<evidence type="ECO:0000256" key="7">
    <source>
        <dbReference type="RuleBase" id="RU079119"/>
    </source>
</evidence>
<dbReference type="EMBL" id="UZAF01000033">
    <property type="protein sequence ID" value="VDO04318.1"/>
    <property type="molecule type" value="Genomic_DNA"/>
</dbReference>
<dbReference type="OMA" id="WVYHDEY"/>
<gene>
    <name evidence="9" type="ORF">HPLM_LOCUS75</name>
</gene>
<name>A0A0N4VS16_HAEPC</name>
<keyword evidence="2 7" id="KW-0808">Transferase</keyword>
<dbReference type="InterPro" id="IPR039859">
    <property type="entry name" value="PFA4/ZDH16/20/ERF2-like"/>
</dbReference>